<comment type="caution">
    <text evidence="3">The sequence shown here is derived from an EMBL/GenBank/DDBJ whole genome shotgun (WGS) entry which is preliminary data.</text>
</comment>
<accession>A0A6N6N584</accession>
<dbReference type="InterPro" id="IPR051278">
    <property type="entry name" value="HdrB/HdrD_reductase"/>
</dbReference>
<keyword evidence="4" id="KW-1185">Reference proteome</keyword>
<dbReference type="Pfam" id="PF02754">
    <property type="entry name" value="CCG"/>
    <property type="match status" value="2"/>
</dbReference>
<feature type="domain" description="Cysteine-rich" evidence="2">
    <location>
        <begin position="3"/>
        <end position="86"/>
    </location>
</feature>
<dbReference type="AlphaFoldDB" id="A0A6N6N584"/>
<dbReference type="Gene3D" id="1.20.1050.140">
    <property type="match status" value="1"/>
</dbReference>
<dbReference type="PANTHER" id="PTHR42947:SF1">
    <property type="entry name" value="COB--COM HETERODISULFIDE REDUCTASE SUBUNIT B 1"/>
    <property type="match status" value="1"/>
</dbReference>
<dbReference type="EMBL" id="WAIE01000001">
    <property type="protein sequence ID" value="KAB1443214.1"/>
    <property type="molecule type" value="Genomic_DNA"/>
</dbReference>
<feature type="domain" description="Cysteine-rich" evidence="2">
    <location>
        <begin position="150"/>
        <end position="233"/>
    </location>
</feature>
<gene>
    <name evidence="3" type="ORF">F8A88_02815</name>
</gene>
<dbReference type="RefSeq" id="WP_151149546.1">
    <property type="nucleotide sequence ID" value="NZ_WAIE01000001.1"/>
</dbReference>
<reference evidence="3 4" key="1">
    <citation type="journal article" date="2017" name="Int. J. Syst. Evol. Microbiol.">
        <title>Desulfovibrio senegalensis sp. nov., a mesophilic sulfate reducer isolated from marine sediment.</title>
        <authorList>
            <person name="Thioye A."/>
            <person name="Gam Z.B.A."/>
            <person name="Mbengue M."/>
            <person name="Cayol J.L."/>
            <person name="Joseph-Bartoli M."/>
            <person name="Toure-Kane C."/>
            <person name="Labat M."/>
        </authorList>
    </citation>
    <scope>NUCLEOTIDE SEQUENCE [LARGE SCALE GENOMIC DNA]</scope>
    <source>
        <strain evidence="3 4">DSM 101509</strain>
    </source>
</reference>
<sequence>MKYAYYPGCSLRESAREYDDTTRIVLEALGAELVEIPGWTCCGAAAVEAVDRTMAVALPARNLALAGTHIPEADVLAPCSACYLNLLKAARRIDDDHELHRHIAGLLQAEGLELAGPYRVRHLLDVLNNDFADSVTEHVTTPLEGLRIAPYYGCQILRPYAVFDDPEWPRSMEPVITAMGAEIHDWAMGAHCCGASLMVTDKEAALSSVFSILEAAEGADVIATVCPLCQMNLEMYQDEASRLGGRRVHASVLYLPQLMGLAFGFSGQRMQLGKNVALSGTMANMAAGSNRAAAPA</sequence>
<organism evidence="3 4">
    <name type="scientific">Pseudodesulfovibrio senegalensis</name>
    <dbReference type="NCBI Taxonomy" id="1721087"/>
    <lineage>
        <taxon>Bacteria</taxon>
        <taxon>Pseudomonadati</taxon>
        <taxon>Thermodesulfobacteriota</taxon>
        <taxon>Desulfovibrionia</taxon>
        <taxon>Desulfovibrionales</taxon>
        <taxon>Desulfovibrionaceae</taxon>
    </lineage>
</organism>
<dbReference type="Proteomes" id="UP000438699">
    <property type="component" value="Unassembled WGS sequence"/>
</dbReference>
<evidence type="ECO:0000256" key="1">
    <source>
        <dbReference type="ARBA" id="ARBA00023002"/>
    </source>
</evidence>
<dbReference type="PANTHER" id="PTHR42947">
    <property type="entry name" value="COB--COM HETERODISULFIDE REDUCTASE SUBUNIT B 1"/>
    <property type="match status" value="1"/>
</dbReference>
<evidence type="ECO:0000313" key="3">
    <source>
        <dbReference type="EMBL" id="KAB1443214.1"/>
    </source>
</evidence>
<proteinExistence type="predicted"/>
<dbReference type="OrthoDB" id="9777685at2"/>
<evidence type="ECO:0000259" key="2">
    <source>
        <dbReference type="Pfam" id="PF02754"/>
    </source>
</evidence>
<protein>
    <submittedName>
        <fullName evidence="3">Disulfide reductase</fullName>
    </submittedName>
</protein>
<keyword evidence="1" id="KW-0560">Oxidoreductase</keyword>
<dbReference type="InterPro" id="IPR004017">
    <property type="entry name" value="Cys_rich_dom"/>
</dbReference>
<evidence type="ECO:0000313" key="4">
    <source>
        <dbReference type="Proteomes" id="UP000438699"/>
    </source>
</evidence>
<dbReference type="GO" id="GO:0016491">
    <property type="term" value="F:oxidoreductase activity"/>
    <property type="evidence" value="ECO:0007669"/>
    <property type="project" value="UniProtKB-KW"/>
</dbReference>
<name>A0A6N6N584_9BACT</name>